<dbReference type="EMBL" id="BMFO01000003">
    <property type="protein sequence ID" value="GGF96016.1"/>
    <property type="molecule type" value="Genomic_DNA"/>
</dbReference>
<reference evidence="2" key="1">
    <citation type="journal article" date="2014" name="Int. J. Syst. Evol. Microbiol.">
        <title>Complete genome sequence of Corynebacterium casei LMG S-19264T (=DSM 44701T), isolated from a smear-ripened cheese.</title>
        <authorList>
            <consortium name="US DOE Joint Genome Institute (JGI-PGF)"/>
            <person name="Walter F."/>
            <person name="Albersmeier A."/>
            <person name="Kalinowski J."/>
            <person name="Ruckert C."/>
        </authorList>
    </citation>
    <scope>NUCLEOTIDE SEQUENCE</scope>
    <source>
        <strain evidence="2">CGMCC 1.12726</strain>
    </source>
</reference>
<evidence type="ECO:0000313" key="2">
    <source>
        <dbReference type="EMBL" id="GGF96016.1"/>
    </source>
</evidence>
<keyword evidence="3" id="KW-1185">Reference proteome</keyword>
<dbReference type="Proteomes" id="UP000632858">
    <property type="component" value="Unassembled WGS sequence"/>
</dbReference>
<dbReference type="RefSeq" id="WP_188449956.1">
    <property type="nucleotide sequence ID" value="NZ_BMFO01000003.1"/>
</dbReference>
<dbReference type="CDD" id="cd05233">
    <property type="entry name" value="SDR_c"/>
    <property type="match status" value="1"/>
</dbReference>
<dbReference type="SUPFAM" id="SSF51735">
    <property type="entry name" value="NAD(P)-binding Rossmann-fold domains"/>
    <property type="match status" value="1"/>
</dbReference>
<dbReference type="PANTHER" id="PTHR43943:SF2">
    <property type="entry name" value="DEHYDROGENASE_REDUCTASE 4"/>
    <property type="match status" value="1"/>
</dbReference>
<dbReference type="AlphaFoldDB" id="A0A917CS68"/>
<dbReference type="PRINTS" id="PR00081">
    <property type="entry name" value="GDHRDH"/>
</dbReference>
<name>A0A917CS68_9GAMM</name>
<dbReference type="PANTHER" id="PTHR43943">
    <property type="entry name" value="DEHYDROGENASE/REDUCTASE (SDR FAMILY) MEMBER 4"/>
    <property type="match status" value="1"/>
</dbReference>
<comment type="similarity">
    <text evidence="1">Belongs to the short-chain dehydrogenases/reductases (SDR) family.</text>
</comment>
<dbReference type="InterPro" id="IPR002347">
    <property type="entry name" value="SDR_fam"/>
</dbReference>
<proteinExistence type="inferred from homology"/>
<dbReference type="InterPro" id="IPR036291">
    <property type="entry name" value="NAD(P)-bd_dom_sf"/>
</dbReference>
<dbReference type="Gene3D" id="3.40.50.720">
    <property type="entry name" value="NAD(P)-binding Rossmann-like Domain"/>
    <property type="match status" value="1"/>
</dbReference>
<organism evidence="2 3">
    <name type="scientific">Arenimonas maotaiensis</name>
    <dbReference type="NCBI Taxonomy" id="1446479"/>
    <lineage>
        <taxon>Bacteria</taxon>
        <taxon>Pseudomonadati</taxon>
        <taxon>Pseudomonadota</taxon>
        <taxon>Gammaproteobacteria</taxon>
        <taxon>Lysobacterales</taxon>
        <taxon>Lysobacteraceae</taxon>
        <taxon>Arenimonas</taxon>
    </lineage>
</organism>
<evidence type="ECO:0000256" key="1">
    <source>
        <dbReference type="ARBA" id="ARBA00006484"/>
    </source>
</evidence>
<gene>
    <name evidence="2" type="ORF">GCM10010960_17120</name>
</gene>
<sequence length="253" mass="26288">MSTDLFDLRGQTALITGASRGIGEAVARLLATQGAHVICTSRKLDGCQAVADALRAEGLSAEAAAMHIGDTAAIDAVFDALAANGRRIDMLVNNAAANPYYGPLLDMDLGSFGKILDVNLRGYFYTSQRAAKQMLGHGGSIVNIASVNAERPAPGQAVYSLTKAGIVNLTQGFAKELAPHGIRVNAVLPGLTDTHFASAITQDAKLMKLMTQLIPMGRAGQPEEIAPAVLYLASKASAYVTGTTLTVDGGYLA</sequence>
<comment type="caution">
    <text evidence="2">The sequence shown here is derived from an EMBL/GenBank/DDBJ whole genome shotgun (WGS) entry which is preliminary data.</text>
</comment>
<protein>
    <submittedName>
        <fullName evidence="2">Short-chain dehydrogenase</fullName>
    </submittedName>
</protein>
<dbReference type="Pfam" id="PF13561">
    <property type="entry name" value="adh_short_C2"/>
    <property type="match status" value="1"/>
</dbReference>
<accession>A0A917CS68</accession>
<dbReference type="FunFam" id="3.40.50.720:FF:000084">
    <property type="entry name" value="Short-chain dehydrogenase reductase"/>
    <property type="match status" value="1"/>
</dbReference>
<reference evidence="2" key="2">
    <citation type="submission" date="2020-09" db="EMBL/GenBank/DDBJ databases">
        <authorList>
            <person name="Sun Q."/>
            <person name="Zhou Y."/>
        </authorList>
    </citation>
    <scope>NUCLEOTIDE SEQUENCE</scope>
    <source>
        <strain evidence="2">CGMCC 1.12726</strain>
    </source>
</reference>
<evidence type="ECO:0000313" key="3">
    <source>
        <dbReference type="Proteomes" id="UP000632858"/>
    </source>
</evidence>
<dbReference type="PRINTS" id="PR00080">
    <property type="entry name" value="SDRFAMILY"/>
</dbReference>
<dbReference type="NCBIfam" id="NF005559">
    <property type="entry name" value="PRK07231.1"/>
    <property type="match status" value="1"/>
</dbReference>